<gene>
    <name evidence="2" type="ORF">I3842_01G113900</name>
</gene>
<evidence type="ECO:0000313" key="3">
    <source>
        <dbReference type="Proteomes" id="UP000811246"/>
    </source>
</evidence>
<dbReference type="EMBL" id="CM031825">
    <property type="protein sequence ID" value="KAG6731113.1"/>
    <property type="molecule type" value="Genomic_DNA"/>
</dbReference>
<dbReference type="AlphaFoldDB" id="A0A922FZ60"/>
<dbReference type="CDD" id="cd00303">
    <property type="entry name" value="retropepsin_like"/>
    <property type="match status" value="1"/>
</dbReference>
<evidence type="ECO:0000313" key="2">
    <source>
        <dbReference type="EMBL" id="KAG6731113.1"/>
    </source>
</evidence>
<protein>
    <submittedName>
        <fullName evidence="2">Uncharacterized protein</fullName>
    </submittedName>
</protein>
<keyword evidence="1" id="KW-0472">Membrane</keyword>
<reference evidence="2" key="1">
    <citation type="submission" date="2021-01" db="EMBL/GenBank/DDBJ databases">
        <authorList>
            <person name="Lovell J.T."/>
            <person name="Bentley N."/>
            <person name="Bhattarai G."/>
            <person name="Jenkins J.W."/>
            <person name="Sreedasyam A."/>
            <person name="Alarcon Y."/>
            <person name="Bock C."/>
            <person name="Boston L."/>
            <person name="Carlson J."/>
            <person name="Cervantes K."/>
            <person name="Clermont K."/>
            <person name="Krom N."/>
            <person name="Kubenka K."/>
            <person name="Mamidi S."/>
            <person name="Mattison C."/>
            <person name="Monteros M."/>
            <person name="Pisani C."/>
            <person name="Plott C."/>
            <person name="Rajasekar S."/>
            <person name="Rhein H.S."/>
            <person name="Rohla C."/>
            <person name="Song M."/>
            <person name="Hilaire R.S."/>
            <person name="Shu S."/>
            <person name="Wells L."/>
            <person name="Wang X."/>
            <person name="Webber J."/>
            <person name="Heerema R.J."/>
            <person name="Klein P."/>
            <person name="Conner P."/>
            <person name="Grauke L."/>
            <person name="Grimwood J."/>
            <person name="Schmutz J."/>
            <person name="Randall J.J."/>
        </authorList>
    </citation>
    <scope>NUCLEOTIDE SEQUENCE</scope>
    <source>
        <tissue evidence="2">Leaf</tissue>
    </source>
</reference>
<feature type="transmembrane region" description="Helical" evidence="1">
    <location>
        <begin position="20"/>
        <end position="38"/>
    </location>
</feature>
<sequence>MQIANFTTRLIHINNGSSVYILFWEAFVLMGIDAARLLPAPMPLKGFSGEMVQPVGTIALSILVGNPPHAASIMVDFLIVRAFSSYNAIIGQPTLNKLKAIAFTYHLKVKFPTAQVMGKLRGEQTSARECYAQELKPTAGGTTPSVSRRLS</sequence>
<dbReference type="PANTHER" id="PTHR33240">
    <property type="entry name" value="OS08G0508500 PROTEIN"/>
    <property type="match status" value="1"/>
</dbReference>
<proteinExistence type="predicted"/>
<keyword evidence="1" id="KW-1133">Transmembrane helix</keyword>
<evidence type="ECO:0000256" key="1">
    <source>
        <dbReference type="SAM" id="Phobius"/>
    </source>
</evidence>
<name>A0A922FZ60_CARIL</name>
<comment type="caution">
    <text evidence="2">The sequence shown here is derived from an EMBL/GenBank/DDBJ whole genome shotgun (WGS) entry which is preliminary data.</text>
</comment>
<dbReference type="PANTHER" id="PTHR33240:SF17">
    <property type="entry name" value="EUKARYOTIC PEPTIDE CHAIN RELEASE FACTOR GTP-BINDING SUBUNIT-LIKE"/>
    <property type="match status" value="1"/>
</dbReference>
<keyword evidence="1" id="KW-0812">Transmembrane</keyword>
<dbReference type="Proteomes" id="UP000811246">
    <property type="component" value="Chromosome 1"/>
</dbReference>
<accession>A0A922FZ60</accession>
<organism evidence="2 3">
    <name type="scientific">Carya illinoinensis</name>
    <name type="common">Pecan</name>
    <dbReference type="NCBI Taxonomy" id="32201"/>
    <lineage>
        <taxon>Eukaryota</taxon>
        <taxon>Viridiplantae</taxon>
        <taxon>Streptophyta</taxon>
        <taxon>Embryophyta</taxon>
        <taxon>Tracheophyta</taxon>
        <taxon>Spermatophyta</taxon>
        <taxon>Magnoliopsida</taxon>
        <taxon>eudicotyledons</taxon>
        <taxon>Gunneridae</taxon>
        <taxon>Pentapetalae</taxon>
        <taxon>rosids</taxon>
        <taxon>fabids</taxon>
        <taxon>Fagales</taxon>
        <taxon>Juglandaceae</taxon>
        <taxon>Carya</taxon>
    </lineage>
</organism>